<keyword evidence="12" id="KW-0482">Metalloprotease</keyword>
<evidence type="ECO:0000256" key="9">
    <source>
        <dbReference type="ARBA" id="ARBA00022801"/>
    </source>
</evidence>
<evidence type="ECO:0000256" key="6">
    <source>
        <dbReference type="ARBA" id="ARBA00020167"/>
    </source>
</evidence>
<dbReference type="InterPro" id="IPR055130">
    <property type="entry name" value="PreP_C"/>
</dbReference>
<dbReference type="GO" id="GO:0004222">
    <property type="term" value="F:metalloendopeptidase activity"/>
    <property type="evidence" value="ECO:0007669"/>
    <property type="project" value="TreeGrafter"/>
</dbReference>
<keyword evidence="11" id="KW-0809">Transit peptide</keyword>
<accession>A0A8H3FE75</accession>
<comment type="similarity">
    <text evidence="4">Belongs to the peptidase M16 family. PreP subfamily.</text>
</comment>
<dbReference type="GO" id="GO:0005759">
    <property type="term" value="C:mitochondrial matrix"/>
    <property type="evidence" value="ECO:0007669"/>
    <property type="project" value="UniProtKB-SubCell"/>
</dbReference>
<evidence type="ECO:0000256" key="13">
    <source>
        <dbReference type="ARBA" id="ARBA00023128"/>
    </source>
</evidence>
<keyword evidence="13" id="KW-0496">Mitochondrion</keyword>
<organism evidence="17 18">
    <name type="scientific">Imshaugia aleurites</name>
    <dbReference type="NCBI Taxonomy" id="172621"/>
    <lineage>
        <taxon>Eukaryota</taxon>
        <taxon>Fungi</taxon>
        <taxon>Dikarya</taxon>
        <taxon>Ascomycota</taxon>
        <taxon>Pezizomycotina</taxon>
        <taxon>Lecanoromycetes</taxon>
        <taxon>OSLEUM clade</taxon>
        <taxon>Lecanoromycetidae</taxon>
        <taxon>Lecanorales</taxon>
        <taxon>Lecanorineae</taxon>
        <taxon>Parmeliaceae</taxon>
        <taxon>Imshaugia</taxon>
    </lineage>
</organism>
<gene>
    <name evidence="17" type="primary">CYM1</name>
    <name evidence="17" type="ORF">IMSHALPRED_006174</name>
</gene>
<evidence type="ECO:0000256" key="10">
    <source>
        <dbReference type="ARBA" id="ARBA00022833"/>
    </source>
</evidence>
<evidence type="ECO:0000256" key="3">
    <source>
        <dbReference type="ARBA" id="ARBA00004569"/>
    </source>
</evidence>
<evidence type="ECO:0000256" key="15">
    <source>
        <dbReference type="ARBA" id="ARBA00045897"/>
    </source>
</evidence>
<keyword evidence="10" id="KW-0862">Zinc</keyword>
<dbReference type="GO" id="GO:0016485">
    <property type="term" value="P:protein processing"/>
    <property type="evidence" value="ECO:0007669"/>
    <property type="project" value="TreeGrafter"/>
</dbReference>
<comment type="caution">
    <text evidence="17">The sequence shown here is derived from an EMBL/GenBank/DDBJ whole genome shotgun (WGS) entry which is preliminary data.</text>
</comment>
<dbReference type="SUPFAM" id="SSF63411">
    <property type="entry name" value="LuxS/MPP-like metallohydrolase"/>
    <property type="match status" value="4"/>
</dbReference>
<dbReference type="InterPro" id="IPR007863">
    <property type="entry name" value="Peptidase_M16_C"/>
</dbReference>
<dbReference type="EMBL" id="CAJPDT010000036">
    <property type="protein sequence ID" value="CAF9924386.1"/>
    <property type="molecule type" value="Genomic_DNA"/>
</dbReference>
<evidence type="ECO:0000256" key="8">
    <source>
        <dbReference type="ARBA" id="ARBA00022723"/>
    </source>
</evidence>
<keyword evidence="18" id="KW-1185">Reference proteome</keyword>
<dbReference type="InterPro" id="IPR011765">
    <property type="entry name" value="Pept_M16_N"/>
</dbReference>
<protein>
    <recommendedName>
        <fullName evidence="6">Presequence protease, mitochondrial</fullName>
    </recommendedName>
    <alternativeName>
        <fullName evidence="14">Pitrilysin metalloproteinase</fullName>
    </alternativeName>
</protein>
<dbReference type="FunFam" id="3.30.830.10:FF:000013">
    <property type="entry name" value="Mitochondrial presequence protease"/>
    <property type="match status" value="1"/>
</dbReference>
<dbReference type="InterPro" id="IPR013578">
    <property type="entry name" value="Peptidase_M16C_assoc"/>
</dbReference>
<reference evidence="17" key="1">
    <citation type="submission" date="2021-03" db="EMBL/GenBank/DDBJ databases">
        <authorList>
            <person name="Tagirdzhanova G."/>
        </authorList>
    </citation>
    <scope>NUCLEOTIDE SEQUENCE</scope>
</reference>
<evidence type="ECO:0000256" key="11">
    <source>
        <dbReference type="ARBA" id="ARBA00022946"/>
    </source>
</evidence>
<evidence type="ECO:0000256" key="1">
    <source>
        <dbReference type="ARBA" id="ARBA00001947"/>
    </source>
</evidence>
<evidence type="ECO:0000313" key="18">
    <source>
        <dbReference type="Proteomes" id="UP000664534"/>
    </source>
</evidence>
<dbReference type="OrthoDB" id="10250783at2759"/>
<evidence type="ECO:0000256" key="14">
    <source>
        <dbReference type="ARBA" id="ARBA00034552"/>
    </source>
</evidence>
<evidence type="ECO:0000256" key="5">
    <source>
        <dbReference type="ARBA" id="ARBA00011853"/>
    </source>
</evidence>
<proteinExistence type="inferred from homology"/>
<dbReference type="PANTHER" id="PTHR43016:SF13">
    <property type="entry name" value="PRESEQUENCE PROTEASE, MITOCHONDRIAL"/>
    <property type="match status" value="1"/>
</dbReference>
<dbReference type="Pfam" id="PF00675">
    <property type="entry name" value="Peptidase_M16"/>
    <property type="match status" value="1"/>
</dbReference>
<feature type="domain" description="Peptidase M16C associated" evidence="16">
    <location>
        <begin position="479"/>
        <end position="737"/>
    </location>
</feature>
<evidence type="ECO:0000256" key="12">
    <source>
        <dbReference type="ARBA" id="ARBA00023049"/>
    </source>
</evidence>
<dbReference type="FunFam" id="3.30.830.10:FF:000009">
    <property type="entry name" value="Presequence protease, mitochondrial"/>
    <property type="match status" value="1"/>
</dbReference>
<name>A0A8H3FE75_9LECA</name>
<evidence type="ECO:0000256" key="7">
    <source>
        <dbReference type="ARBA" id="ARBA00022670"/>
    </source>
</evidence>
<evidence type="ECO:0000259" key="16">
    <source>
        <dbReference type="SMART" id="SM01264"/>
    </source>
</evidence>
<comment type="subunit">
    <text evidence="5">Monomer and homodimer; homodimerization is induced by binding of the substrate.</text>
</comment>
<comment type="function">
    <text evidence="15">Degrades mitochondrial transit peptides after their cleavage in the intermembrane space or in the matrix, and presequence peptides; clearance of these peptides is required to keep the presequence processing machinery running. Preferentially cleaves the N-terminal side of paired basic amino acid residues. Also degrades other unstructured peptides. May function as an ATP-dependent peptidase as opposed to a metalloendopeptidase.</text>
</comment>
<keyword evidence="7 17" id="KW-0645">Protease</keyword>
<dbReference type="GO" id="GO:0046872">
    <property type="term" value="F:metal ion binding"/>
    <property type="evidence" value="ECO:0007669"/>
    <property type="project" value="UniProtKB-KW"/>
</dbReference>
<dbReference type="Pfam" id="PF05193">
    <property type="entry name" value="Peptidase_M16_C"/>
    <property type="match status" value="1"/>
</dbReference>
<dbReference type="InterPro" id="IPR011249">
    <property type="entry name" value="Metalloenz_LuxS/M16"/>
</dbReference>
<evidence type="ECO:0000256" key="2">
    <source>
        <dbReference type="ARBA" id="ARBA00004305"/>
    </source>
</evidence>
<dbReference type="Gene3D" id="3.30.830.10">
    <property type="entry name" value="Metalloenzyme, LuxS/M16 peptidase-like"/>
    <property type="match status" value="4"/>
</dbReference>
<dbReference type="Pfam" id="PF08367">
    <property type="entry name" value="M16C_assoc"/>
    <property type="match status" value="1"/>
</dbReference>
<evidence type="ECO:0000313" key="17">
    <source>
        <dbReference type="EMBL" id="CAF9924386.1"/>
    </source>
</evidence>
<dbReference type="Pfam" id="PF22516">
    <property type="entry name" value="PreP_C"/>
    <property type="match status" value="1"/>
</dbReference>
<keyword evidence="8" id="KW-0479">Metal-binding</keyword>
<keyword evidence="9" id="KW-0378">Hydrolase</keyword>
<dbReference type="SMART" id="SM01264">
    <property type="entry name" value="M16C_associated"/>
    <property type="match status" value="1"/>
</dbReference>
<dbReference type="Proteomes" id="UP000664534">
    <property type="component" value="Unassembled WGS sequence"/>
</dbReference>
<evidence type="ECO:0000256" key="4">
    <source>
        <dbReference type="ARBA" id="ARBA00007575"/>
    </source>
</evidence>
<dbReference type="FunFam" id="3.30.830.10:FF:000011">
    <property type="entry name" value="Presequence protease, mitochondrial"/>
    <property type="match status" value="1"/>
</dbReference>
<dbReference type="GO" id="GO:0005758">
    <property type="term" value="C:mitochondrial intermembrane space"/>
    <property type="evidence" value="ECO:0007669"/>
    <property type="project" value="UniProtKB-SubCell"/>
</dbReference>
<sequence length="1021" mass="113782">MATMYTSCVENELPGESLHGFLLKRKKHVPELQLTAFQLEHDKTGAEYLHVARDDKNNVFSIGFKTNPPDHTGVPHILEHTTLCGSQKYPVRDPFFKMLPRSLSNFMNAFTSSDHTSYPFATTNQQDFKNLLSVYLDATFHPLLKENDFTQEGWRIGPENPKAIASGNAESGTDDKLVFKGVVYNEMKGMISDASYLYYIKFQNQIFPDINYSGGDPQKMTDLTYRKLKDFHSQNYHPSNAKIFTYGNMPLADHLEEMGHQLDQFEKIQADTAIKTPMSLDHGPLYYTAKGPADPLVDKDMQYKTSTSWLMGDTSNVLETFSLGIMSSLLLDGYGSPLYQALIEAGLGPDWSPNTGYDGAGKIGIFSVGLNGVREADLPRIKEAIQSKLREVHRKGFDKAKVDGYLHQLELTLKHKTANFGMGLMQRVQPGWFNGVDPFDALAWNDIVIAFKQGFREESYLEDLLEKYLLNDRTLTFTMEPSESYGEELAVEEATRLAAKISEVTRQAGGEAEAQKQLTVRELELLDVQEKASDQDVSCLPSVHVTDIPRQMERKAVRDSALGDVKVQWREASTNGLTYFRAINTLAGLSSELRMLIPLFNDSIMRLGTKDKTMEQLEDLIKLKTGGINTSYHSSPSPTDMTASVEGLSFSGYALDSNVPAMYELLRTILQETNFDGPEAESKIRQLLQADANGALDAVSGSGHSYARRYAEAGLSRHGFLNEQIGGLTQIQHTGDLANRSPVEGLGDVITKLKAIQQFAISNSSTFRAALTCGQESVSSNEIALQKFLTEFPQSTNIPKEAASVPHDTFRPMTFFPLPYQVYYSTLAIPTVSYTHPSGGPLQIVSQLLTHKHLHHEIREKGGAYGGGAYSRDLSGLFGYYSYRDPNPQNTLKIMRDAGRWARDKDWSQQNLEEAKLSAFQGVDAPESVSQEGMTRFLSGVDEAMEQTKREQLLDVKKEDIRKVAQRYLVEGMKDARITVLGERKDWVQEEAGWSIKSMELNKASEAVGASDLSPGDLGHA</sequence>
<dbReference type="AlphaFoldDB" id="A0A8H3FE75"/>
<dbReference type="PANTHER" id="PTHR43016">
    <property type="entry name" value="PRESEQUENCE PROTEASE"/>
    <property type="match status" value="1"/>
</dbReference>
<comment type="cofactor">
    <cofactor evidence="1">
        <name>Zn(2+)</name>
        <dbReference type="ChEBI" id="CHEBI:29105"/>
    </cofactor>
</comment>
<comment type="subcellular location">
    <subcellularLocation>
        <location evidence="3">Mitochondrion intermembrane space</location>
    </subcellularLocation>
    <subcellularLocation>
        <location evidence="2">Mitochondrion matrix</location>
    </subcellularLocation>
</comment>